<evidence type="ECO:0000313" key="5">
    <source>
        <dbReference type="EMBL" id="ACV11325.1"/>
    </source>
</evidence>
<evidence type="ECO:0000256" key="3">
    <source>
        <dbReference type="ARBA" id="ARBA00022833"/>
    </source>
</evidence>
<dbReference type="InterPro" id="IPR050197">
    <property type="entry name" value="Aldolase_class_II_sugar_metab"/>
</dbReference>
<keyword evidence="3" id="KW-0862">Zinc</keyword>
<dbReference type="SUPFAM" id="SSF53639">
    <property type="entry name" value="AraD/HMP-PK domain-like"/>
    <property type="match status" value="1"/>
</dbReference>
<reference evidence="5 6" key="1">
    <citation type="journal article" date="2009" name="Stand. Genomic Sci.">
        <title>Complete genome sequence of Halorhabdus utahensis type strain (AX-2).</title>
        <authorList>
            <person name="Anderson I."/>
            <person name="Tindall B.J."/>
            <person name="Pomrenke H."/>
            <person name="Goker M."/>
            <person name="Lapidus A."/>
            <person name="Nolan M."/>
            <person name="Copeland A."/>
            <person name="Glavina Del Rio T."/>
            <person name="Chen F."/>
            <person name="Tice H."/>
            <person name="Cheng J.F."/>
            <person name="Lucas S."/>
            <person name="Chertkov O."/>
            <person name="Bruce D."/>
            <person name="Brettin T."/>
            <person name="Detter J.C."/>
            <person name="Han C."/>
            <person name="Goodwin L."/>
            <person name="Land M."/>
            <person name="Hauser L."/>
            <person name="Chang Y.J."/>
            <person name="Jeffries C.D."/>
            <person name="Pitluck S."/>
            <person name="Pati A."/>
            <person name="Mavromatis K."/>
            <person name="Ivanova N."/>
            <person name="Ovchinnikova G."/>
            <person name="Chen A."/>
            <person name="Palaniappan K."/>
            <person name="Chain P."/>
            <person name="Rohde M."/>
            <person name="Bristow J."/>
            <person name="Eisen J.A."/>
            <person name="Markowitz V."/>
            <person name="Hugenholtz P."/>
            <person name="Kyrpides N.C."/>
            <person name="Klenk H.P."/>
        </authorList>
    </citation>
    <scope>NUCLEOTIDE SEQUENCE [LARGE SCALE GENOMIC DNA]</scope>
    <source>
        <strain evidence="6">DSM 12940 / JCM 11049 / AX-2</strain>
    </source>
</reference>
<organism evidence="5 6">
    <name type="scientific">Halorhabdus utahensis (strain DSM 12940 / JCM 11049 / AX-2)</name>
    <dbReference type="NCBI Taxonomy" id="519442"/>
    <lineage>
        <taxon>Archaea</taxon>
        <taxon>Methanobacteriati</taxon>
        <taxon>Methanobacteriota</taxon>
        <taxon>Stenosarchaea group</taxon>
        <taxon>Halobacteria</taxon>
        <taxon>Halobacteriales</taxon>
        <taxon>Haloarculaceae</taxon>
        <taxon>Halorhabdus</taxon>
    </lineage>
</organism>
<sequence length="215" mass="23067">MALESLRETVYETLMALPENDLVRGTSGNVSGREGDRVVIKPSGVDYDELSPENLVVVDMDGEVVEGDLKPSVDTGAHLHIYRANEELGGIIHTHSTYATAFAAAGRELPVYVTELADTFGESIPVSSYVPPGTEAIGEEFAKHTGDGKFQGLLMKNHGLFAAGDTPGDALKAALHIEHSAKISSIAEDLGTPEEIPDEEAERLNQEYLEGYGQE</sequence>
<evidence type="ECO:0000259" key="4">
    <source>
        <dbReference type="SMART" id="SM01007"/>
    </source>
</evidence>
<dbReference type="GO" id="GO:0019323">
    <property type="term" value="P:pentose catabolic process"/>
    <property type="evidence" value="ECO:0007669"/>
    <property type="project" value="TreeGrafter"/>
</dbReference>
<keyword evidence="2" id="KW-0479">Metal-binding</keyword>
<proteinExistence type="predicted"/>
<dbReference type="InterPro" id="IPR001303">
    <property type="entry name" value="Aldolase_II/adducin_N"/>
</dbReference>
<dbReference type="OrthoDB" id="18709at2157"/>
<keyword evidence="6" id="KW-1185">Reference proteome</keyword>
<dbReference type="Pfam" id="PF00596">
    <property type="entry name" value="Aldolase_II"/>
    <property type="match status" value="1"/>
</dbReference>
<name>C7NMB7_HALUD</name>
<dbReference type="eggNOG" id="arCOG04226">
    <property type="taxonomic scope" value="Archaea"/>
</dbReference>
<dbReference type="GO" id="GO:0005829">
    <property type="term" value="C:cytosol"/>
    <property type="evidence" value="ECO:0007669"/>
    <property type="project" value="TreeGrafter"/>
</dbReference>
<dbReference type="PANTHER" id="PTHR22789">
    <property type="entry name" value="FUCULOSE PHOSPHATE ALDOLASE"/>
    <property type="match status" value="1"/>
</dbReference>
<dbReference type="GO" id="GO:0016832">
    <property type="term" value="F:aldehyde-lyase activity"/>
    <property type="evidence" value="ECO:0007669"/>
    <property type="project" value="TreeGrafter"/>
</dbReference>
<dbReference type="STRING" id="519442.Huta_1149"/>
<dbReference type="SMART" id="SM01007">
    <property type="entry name" value="Aldolase_II"/>
    <property type="match status" value="1"/>
</dbReference>
<dbReference type="EMBL" id="CP001687">
    <property type="protein sequence ID" value="ACV11325.1"/>
    <property type="molecule type" value="Genomic_DNA"/>
</dbReference>
<dbReference type="RefSeq" id="WP_015788900.1">
    <property type="nucleotide sequence ID" value="NC_013158.1"/>
</dbReference>
<dbReference type="Gene3D" id="3.40.225.10">
    <property type="entry name" value="Class II aldolase/adducin N-terminal domain"/>
    <property type="match status" value="1"/>
</dbReference>
<gene>
    <name evidence="5" type="ordered locus">Huta_1149</name>
</gene>
<dbReference type="GO" id="GO:0046872">
    <property type="term" value="F:metal ion binding"/>
    <property type="evidence" value="ECO:0007669"/>
    <property type="project" value="UniProtKB-KW"/>
</dbReference>
<protein>
    <submittedName>
        <fullName evidence="5">Class II aldolase/adducin family protein</fullName>
    </submittedName>
</protein>
<evidence type="ECO:0000313" key="6">
    <source>
        <dbReference type="Proteomes" id="UP000002071"/>
    </source>
</evidence>
<dbReference type="PANTHER" id="PTHR22789:SF8">
    <property type="entry name" value="L-RIBULOSE-5-PHOSPHATE 4-EPIMERASE SGBE"/>
    <property type="match status" value="1"/>
</dbReference>
<dbReference type="KEGG" id="hut:Huta_1149"/>
<dbReference type="InterPro" id="IPR036409">
    <property type="entry name" value="Aldolase_II/adducin_N_sf"/>
</dbReference>
<dbReference type="AlphaFoldDB" id="C7NMB7"/>
<evidence type="ECO:0000256" key="1">
    <source>
        <dbReference type="ARBA" id="ARBA00001947"/>
    </source>
</evidence>
<dbReference type="HOGENOM" id="CLU_006033_3_0_2"/>
<accession>C7NMB7</accession>
<feature type="domain" description="Class II aldolase/adducin N-terminal" evidence="4">
    <location>
        <begin position="8"/>
        <end position="185"/>
    </location>
</feature>
<dbReference type="GeneID" id="8383424"/>
<dbReference type="UniPathway" id="UPA00071"/>
<dbReference type="Proteomes" id="UP000002071">
    <property type="component" value="Chromosome"/>
</dbReference>
<evidence type="ECO:0000256" key="2">
    <source>
        <dbReference type="ARBA" id="ARBA00022723"/>
    </source>
</evidence>
<comment type="cofactor">
    <cofactor evidence="1">
        <name>Zn(2+)</name>
        <dbReference type="ChEBI" id="CHEBI:29105"/>
    </cofactor>
</comment>